<evidence type="ECO:0000256" key="3">
    <source>
        <dbReference type="ARBA" id="ARBA00022603"/>
    </source>
</evidence>
<dbReference type="Gene3D" id="3.40.50.150">
    <property type="entry name" value="Vaccinia Virus protein VP39"/>
    <property type="match status" value="1"/>
</dbReference>
<proteinExistence type="inferred from homology"/>
<evidence type="ECO:0000256" key="5">
    <source>
        <dbReference type="ARBA" id="ARBA00022691"/>
    </source>
</evidence>
<evidence type="ECO:0000256" key="4">
    <source>
        <dbReference type="ARBA" id="ARBA00022679"/>
    </source>
</evidence>
<evidence type="ECO:0000259" key="8">
    <source>
        <dbReference type="Pfam" id="PF02384"/>
    </source>
</evidence>
<dbReference type="PANTHER" id="PTHR42933">
    <property type="entry name" value="SLR6095 PROTEIN"/>
    <property type="match status" value="1"/>
</dbReference>
<organism evidence="9 10">
    <name type="scientific">Hydrogenoanaerobacterium saccharovorans</name>
    <dbReference type="NCBI Taxonomy" id="474960"/>
    <lineage>
        <taxon>Bacteria</taxon>
        <taxon>Bacillati</taxon>
        <taxon>Bacillota</taxon>
        <taxon>Clostridia</taxon>
        <taxon>Eubacteriales</taxon>
        <taxon>Oscillospiraceae</taxon>
        <taxon>Hydrogenoanaerobacterium</taxon>
    </lineage>
</organism>
<keyword evidence="6" id="KW-0680">Restriction system</keyword>
<dbReference type="PANTHER" id="PTHR42933:SF4">
    <property type="entry name" value="TYPE I RESTRICTION ENZYME ECOKI METHYLASE SUBUNIT"/>
    <property type="match status" value="1"/>
</dbReference>
<sequence>GTALTGDKLLDFVNNTLFPTLKNLPVDASTPIKKAIVQTTFADANNYMKDGVLLRQVINVIDELDFSDYEESHAFGEIYETILKELQSAGSAGEFYTPRAVTDFMAQVIKPQIGETMADFACGTGGFIVSWLKELHKQVKTTEDEEAYSNSIYGIEKKQFPYMLCVTNLLLHGLDVP</sequence>
<dbReference type="InterPro" id="IPR038333">
    <property type="entry name" value="T1MK-like_N_sf"/>
</dbReference>
<feature type="non-terminal residue" evidence="9">
    <location>
        <position position="1"/>
    </location>
</feature>
<dbReference type="Proteomes" id="UP000724149">
    <property type="component" value="Unassembled WGS sequence"/>
</dbReference>
<dbReference type="InterPro" id="IPR003356">
    <property type="entry name" value="DNA_methylase_A-5"/>
</dbReference>
<comment type="caution">
    <text evidence="9">The sequence shown here is derived from an EMBL/GenBank/DDBJ whole genome shotgun (WGS) entry which is preliminary data.</text>
</comment>
<keyword evidence="10" id="KW-1185">Reference proteome</keyword>
<dbReference type="EMBL" id="JACSNR010000038">
    <property type="protein sequence ID" value="MBM6924316.1"/>
    <property type="molecule type" value="Genomic_DNA"/>
</dbReference>
<dbReference type="GO" id="GO:0008168">
    <property type="term" value="F:methyltransferase activity"/>
    <property type="evidence" value="ECO:0007669"/>
    <property type="project" value="UniProtKB-KW"/>
</dbReference>
<gene>
    <name evidence="9" type="ORF">H9X81_11570</name>
</gene>
<dbReference type="Gene3D" id="1.20.1260.30">
    <property type="match status" value="1"/>
</dbReference>
<feature type="domain" description="DNA methylase adenine-specific" evidence="8">
    <location>
        <begin position="72"/>
        <end position="176"/>
    </location>
</feature>
<reference evidence="9 10" key="1">
    <citation type="journal article" date="2021" name="Sci. Rep.">
        <title>The distribution of antibiotic resistance genes in chicken gut microbiota commensals.</title>
        <authorList>
            <person name="Juricova H."/>
            <person name="Matiasovicova J."/>
            <person name="Kubasova T."/>
            <person name="Cejkova D."/>
            <person name="Rychlik I."/>
        </authorList>
    </citation>
    <scope>NUCLEOTIDE SEQUENCE [LARGE SCALE GENOMIC DNA]</scope>
    <source>
        <strain evidence="9 10">An564</strain>
    </source>
</reference>
<keyword evidence="5" id="KW-0949">S-adenosyl-L-methionine</keyword>
<comment type="similarity">
    <text evidence="1">Belongs to the N(4)/N(6)-methyltransferase family.</text>
</comment>
<dbReference type="GO" id="GO:0032259">
    <property type="term" value="P:methylation"/>
    <property type="evidence" value="ECO:0007669"/>
    <property type="project" value="UniProtKB-KW"/>
</dbReference>
<feature type="non-terminal residue" evidence="9">
    <location>
        <position position="177"/>
    </location>
</feature>
<evidence type="ECO:0000256" key="2">
    <source>
        <dbReference type="ARBA" id="ARBA00011900"/>
    </source>
</evidence>
<evidence type="ECO:0000256" key="6">
    <source>
        <dbReference type="ARBA" id="ARBA00022747"/>
    </source>
</evidence>
<dbReference type="InterPro" id="IPR051537">
    <property type="entry name" value="DNA_Adenine_Mtase"/>
</dbReference>
<dbReference type="RefSeq" id="WP_204722180.1">
    <property type="nucleotide sequence ID" value="NZ_JACSNR010000038.1"/>
</dbReference>
<dbReference type="InterPro" id="IPR029063">
    <property type="entry name" value="SAM-dependent_MTases_sf"/>
</dbReference>
<accession>A0ABS2GQN9</accession>
<dbReference type="PRINTS" id="PR00507">
    <property type="entry name" value="N12N6MTFRASE"/>
</dbReference>
<name>A0ABS2GQN9_9FIRM</name>
<dbReference type="Pfam" id="PF02384">
    <property type="entry name" value="N6_Mtase"/>
    <property type="match status" value="1"/>
</dbReference>
<comment type="catalytic activity">
    <reaction evidence="7">
        <text>a 2'-deoxyadenosine in DNA + S-adenosyl-L-methionine = an N(6)-methyl-2'-deoxyadenosine in DNA + S-adenosyl-L-homocysteine + H(+)</text>
        <dbReference type="Rhea" id="RHEA:15197"/>
        <dbReference type="Rhea" id="RHEA-COMP:12418"/>
        <dbReference type="Rhea" id="RHEA-COMP:12419"/>
        <dbReference type="ChEBI" id="CHEBI:15378"/>
        <dbReference type="ChEBI" id="CHEBI:57856"/>
        <dbReference type="ChEBI" id="CHEBI:59789"/>
        <dbReference type="ChEBI" id="CHEBI:90615"/>
        <dbReference type="ChEBI" id="CHEBI:90616"/>
        <dbReference type="EC" id="2.1.1.72"/>
    </reaction>
</comment>
<evidence type="ECO:0000313" key="10">
    <source>
        <dbReference type="Proteomes" id="UP000724149"/>
    </source>
</evidence>
<dbReference type="SUPFAM" id="SSF53335">
    <property type="entry name" value="S-adenosyl-L-methionine-dependent methyltransferases"/>
    <property type="match status" value="1"/>
</dbReference>
<dbReference type="EC" id="2.1.1.72" evidence="2"/>
<protein>
    <recommendedName>
        <fullName evidence="2">site-specific DNA-methyltransferase (adenine-specific)</fullName>
        <ecNumber evidence="2">2.1.1.72</ecNumber>
    </recommendedName>
</protein>
<keyword evidence="3 9" id="KW-0489">Methyltransferase</keyword>
<evidence type="ECO:0000256" key="7">
    <source>
        <dbReference type="ARBA" id="ARBA00047942"/>
    </source>
</evidence>
<evidence type="ECO:0000256" key="1">
    <source>
        <dbReference type="ARBA" id="ARBA00006594"/>
    </source>
</evidence>
<evidence type="ECO:0000313" key="9">
    <source>
        <dbReference type="EMBL" id="MBM6924316.1"/>
    </source>
</evidence>
<keyword evidence="4" id="KW-0808">Transferase</keyword>